<dbReference type="InterPro" id="IPR036277">
    <property type="entry name" value="SMC_hinge_sf"/>
</dbReference>
<evidence type="ECO:0000256" key="2">
    <source>
        <dbReference type="ARBA" id="ARBA00022776"/>
    </source>
</evidence>
<evidence type="ECO:0000313" key="5">
    <source>
        <dbReference type="EMBL" id="GFA78610.1"/>
    </source>
</evidence>
<comment type="caution">
    <text evidence="5">The sequence shown here is derived from an EMBL/GenBank/DDBJ whole genome shotgun (WGS) entry which is preliminary data.</text>
</comment>
<evidence type="ECO:0000256" key="4">
    <source>
        <dbReference type="ARBA" id="ARBA00023306"/>
    </source>
</evidence>
<reference evidence="5" key="1">
    <citation type="journal article" date="2019" name="Sci. Rep.">
        <title>Draft genome of Tanacetum cinerariifolium, the natural source of mosquito coil.</title>
        <authorList>
            <person name="Yamashiro T."/>
            <person name="Shiraishi A."/>
            <person name="Satake H."/>
            <person name="Nakayama K."/>
        </authorList>
    </citation>
    <scope>NUCLEOTIDE SEQUENCE</scope>
</reference>
<feature type="non-terminal residue" evidence="5">
    <location>
        <position position="1"/>
    </location>
</feature>
<keyword evidence="4" id="KW-0131">Cell cycle</keyword>
<dbReference type="SUPFAM" id="SSF75553">
    <property type="entry name" value="Smc hinge domain"/>
    <property type="match status" value="1"/>
</dbReference>
<dbReference type="Gene3D" id="1.20.1060.20">
    <property type="match status" value="1"/>
</dbReference>
<dbReference type="EMBL" id="BKCJ010487644">
    <property type="protein sequence ID" value="GFA78610.1"/>
    <property type="molecule type" value="Genomic_DNA"/>
</dbReference>
<sequence length="60" mass="6918">ADKQENNRDAYLSQTVEALRRLFPDVHGCMTELCRPTQKKYNLAVTIAMGRFMDNVVDNE</sequence>
<accession>A0A699K6C2</accession>
<protein>
    <submittedName>
        <fullName evidence="5">Structural maintenance of chromosomes protein 1</fullName>
    </submittedName>
</protein>
<gene>
    <name evidence="5" type="ORF">Tci_650582</name>
</gene>
<dbReference type="GO" id="GO:0051301">
    <property type="term" value="P:cell division"/>
    <property type="evidence" value="ECO:0007669"/>
    <property type="project" value="UniProtKB-KW"/>
</dbReference>
<dbReference type="PANTHER" id="PTHR18937">
    <property type="entry name" value="STRUCTURAL MAINTENANCE OF CHROMOSOMES SMC FAMILY MEMBER"/>
    <property type="match status" value="1"/>
</dbReference>
<dbReference type="PANTHER" id="PTHR18937:SF12">
    <property type="entry name" value="STRUCTURAL MAINTENANCE OF CHROMOSOMES PROTEIN"/>
    <property type="match status" value="1"/>
</dbReference>
<keyword evidence="2" id="KW-0498">Mitosis</keyword>
<dbReference type="AlphaFoldDB" id="A0A699K6C2"/>
<name>A0A699K6C2_TANCI</name>
<dbReference type="GO" id="GO:0007062">
    <property type="term" value="P:sister chromatid cohesion"/>
    <property type="evidence" value="ECO:0007669"/>
    <property type="project" value="TreeGrafter"/>
</dbReference>
<evidence type="ECO:0000256" key="1">
    <source>
        <dbReference type="ARBA" id="ARBA00022618"/>
    </source>
</evidence>
<keyword evidence="3" id="KW-0539">Nucleus</keyword>
<evidence type="ECO:0000256" key="3">
    <source>
        <dbReference type="ARBA" id="ARBA00023242"/>
    </source>
</evidence>
<keyword evidence="1" id="KW-0132">Cell division</keyword>
<dbReference type="GO" id="GO:0003677">
    <property type="term" value="F:DNA binding"/>
    <property type="evidence" value="ECO:0007669"/>
    <property type="project" value="TreeGrafter"/>
</dbReference>
<dbReference type="GO" id="GO:0005524">
    <property type="term" value="F:ATP binding"/>
    <property type="evidence" value="ECO:0007669"/>
    <property type="project" value="InterPro"/>
</dbReference>
<dbReference type="GO" id="GO:0005634">
    <property type="term" value="C:nucleus"/>
    <property type="evidence" value="ECO:0007669"/>
    <property type="project" value="TreeGrafter"/>
</dbReference>
<dbReference type="GO" id="GO:0008278">
    <property type="term" value="C:cohesin complex"/>
    <property type="evidence" value="ECO:0007669"/>
    <property type="project" value="TreeGrafter"/>
</dbReference>
<organism evidence="5">
    <name type="scientific">Tanacetum cinerariifolium</name>
    <name type="common">Dalmatian daisy</name>
    <name type="synonym">Chrysanthemum cinerariifolium</name>
    <dbReference type="NCBI Taxonomy" id="118510"/>
    <lineage>
        <taxon>Eukaryota</taxon>
        <taxon>Viridiplantae</taxon>
        <taxon>Streptophyta</taxon>
        <taxon>Embryophyta</taxon>
        <taxon>Tracheophyta</taxon>
        <taxon>Spermatophyta</taxon>
        <taxon>Magnoliopsida</taxon>
        <taxon>eudicotyledons</taxon>
        <taxon>Gunneridae</taxon>
        <taxon>Pentapetalae</taxon>
        <taxon>asterids</taxon>
        <taxon>campanulids</taxon>
        <taxon>Asterales</taxon>
        <taxon>Asteraceae</taxon>
        <taxon>Asteroideae</taxon>
        <taxon>Anthemideae</taxon>
        <taxon>Anthemidinae</taxon>
        <taxon>Tanacetum</taxon>
    </lineage>
</organism>
<proteinExistence type="predicted"/>